<dbReference type="Proteomes" id="UP001166286">
    <property type="component" value="Unassembled WGS sequence"/>
</dbReference>
<evidence type="ECO:0000256" key="1">
    <source>
        <dbReference type="SAM" id="MobiDB-lite"/>
    </source>
</evidence>
<dbReference type="Gene3D" id="3.90.70.80">
    <property type="match status" value="1"/>
</dbReference>
<organism evidence="3 4">
    <name type="scientific">Cladonia borealis</name>
    <dbReference type="NCBI Taxonomy" id="184061"/>
    <lineage>
        <taxon>Eukaryota</taxon>
        <taxon>Fungi</taxon>
        <taxon>Dikarya</taxon>
        <taxon>Ascomycota</taxon>
        <taxon>Pezizomycotina</taxon>
        <taxon>Lecanoromycetes</taxon>
        <taxon>OSLEUM clade</taxon>
        <taxon>Lecanoromycetidae</taxon>
        <taxon>Lecanorales</taxon>
        <taxon>Lecanorineae</taxon>
        <taxon>Cladoniaceae</taxon>
        <taxon>Cladonia</taxon>
    </lineage>
</organism>
<dbReference type="InterPro" id="IPR003323">
    <property type="entry name" value="OTU_dom"/>
</dbReference>
<keyword evidence="4" id="KW-1185">Reference proteome</keyword>
<comment type="caution">
    <text evidence="3">The sequence shown here is derived from an EMBL/GenBank/DDBJ whole genome shotgun (WGS) entry which is preliminary data.</text>
</comment>
<name>A0AA39R2A3_9LECA</name>
<dbReference type="InterPro" id="IPR038765">
    <property type="entry name" value="Papain-like_cys_pep_sf"/>
</dbReference>
<gene>
    <name evidence="3" type="ORF">JMJ35_005578</name>
</gene>
<dbReference type="AlphaFoldDB" id="A0AA39R2A3"/>
<dbReference type="InterPro" id="IPR050704">
    <property type="entry name" value="Peptidase_C85-like"/>
</dbReference>
<feature type="compositionally biased region" description="Low complexity" evidence="1">
    <location>
        <begin position="249"/>
        <end position="263"/>
    </location>
</feature>
<feature type="region of interest" description="Disordered" evidence="1">
    <location>
        <begin position="245"/>
        <end position="313"/>
    </location>
</feature>
<feature type="compositionally biased region" description="Basic and acidic residues" evidence="1">
    <location>
        <begin position="264"/>
        <end position="277"/>
    </location>
</feature>
<dbReference type="EMBL" id="JAFEKC020000011">
    <property type="protein sequence ID" value="KAK0512450.1"/>
    <property type="molecule type" value="Genomic_DNA"/>
</dbReference>
<dbReference type="Pfam" id="PF02338">
    <property type="entry name" value="OTU"/>
    <property type="match status" value="1"/>
</dbReference>
<feature type="compositionally biased region" description="Low complexity" evidence="1">
    <location>
        <begin position="348"/>
        <end position="362"/>
    </location>
</feature>
<feature type="domain" description="OTU" evidence="2">
    <location>
        <begin position="15"/>
        <end position="174"/>
    </location>
</feature>
<dbReference type="SUPFAM" id="SSF54001">
    <property type="entry name" value="Cysteine proteinases"/>
    <property type="match status" value="1"/>
</dbReference>
<evidence type="ECO:0000313" key="4">
    <source>
        <dbReference type="Proteomes" id="UP001166286"/>
    </source>
</evidence>
<dbReference type="CDD" id="cd22756">
    <property type="entry name" value="OTU_OTUD3-like"/>
    <property type="match status" value="1"/>
</dbReference>
<dbReference type="PANTHER" id="PTHR12419:SF7">
    <property type="entry name" value="OTU DOMAIN-CONTAINING PROTEIN 3"/>
    <property type="match status" value="1"/>
</dbReference>
<dbReference type="PROSITE" id="PS50802">
    <property type="entry name" value="OTU"/>
    <property type="match status" value="1"/>
</dbReference>
<evidence type="ECO:0000259" key="2">
    <source>
        <dbReference type="PROSITE" id="PS50802"/>
    </source>
</evidence>
<dbReference type="GO" id="GO:0004843">
    <property type="term" value="F:cysteine-type deubiquitinase activity"/>
    <property type="evidence" value="ECO:0007669"/>
    <property type="project" value="TreeGrafter"/>
</dbReference>
<dbReference type="PANTHER" id="PTHR12419">
    <property type="entry name" value="OTU DOMAIN CONTAINING PROTEIN"/>
    <property type="match status" value="1"/>
</dbReference>
<evidence type="ECO:0000313" key="3">
    <source>
        <dbReference type="EMBL" id="KAK0512450.1"/>
    </source>
</evidence>
<dbReference type="GO" id="GO:0016579">
    <property type="term" value="P:protein deubiquitination"/>
    <property type="evidence" value="ECO:0007669"/>
    <property type="project" value="TreeGrafter"/>
</dbReference>
<accession>A0AA39R2A3</accession>
<proteinExistence type="predicted"/>
<sequence length="468" mass="51706">MAPKIEIPKLKALGLYAADTAGNGNCLFNALSDQLFGDQSHHVELRGATVNYMRSEPEHFKKFITVFPGGGTRRNPKRKNPGSLSNRSDLAGPTATEIEASFQRHLKTMAQGGVYGDNMEITAFASRFQVEVWVYHEEFTHFYSVKPLHGQPEATRTAYIVLHPYEHFSSIRNIAGPHTGLPYVHFAEPSAEAEATLQAELSNITHVPQWKIDAVARSLPHITDRESIMQALEQAKGDVNEAVSNLLPSSSQSSTKTSGTSSSVERDPDSDFEMEQKPKKKQNRRQSRPQPPSTHNLTVRTKDANMASPDPNQLSAALSKLTDKKAYDPDETEEENWQNDAVYRDSESASVSTSASDYSTTSKGDSGPIRLKLSQPKKQIGTVRPLSTTSSEQSNIGDYDADAEKVQQPRPINKPRRRLITRNERDRLAAEKAACLVSTQPTAALHTATKKQNQNNRALSMGIKVLSI</sequence>
<feature type="region of interest" description="Disordered" evidence="1">
    <location>
        <begin position="67"/>
        <end position="91"/>
    </location>
</feature>
<feature type="compositionally biased region" description="Basic residues" evidence="1">
    <location>
        <begin position="278"/>
        <end position="287"/>
    </location>
</feature>
<feature type="region of interest" description="Disordered" evidence="1">
    <location>
        <begin position="326"/>
        <end position="372"/>
    </location>
</feature>
<protein>
    <recommendedName>
        <fullName evidence="2">OTU domain-containing protein</fullName>
    </recommendedName>
</protein>
<reference evidence="3" key="1">
    <citation type="submission" date="2023-03" db="EMBL/GenBank/DDBJ databases">
        <title>Complete genome of Cladonia borealis.</title>
        <authorList>
            <person name="Park H."/>
        </authorList>
    </citation>
    <scope>NUCLEOTIDE SEQUENCE</scope>
    <source>
        <strain evidence="3">ANT050790</strain>
    </source>
</reference>